<feature type="chain" id="PRO_5042150823" description="VWFD domain-containing protein" evidence="6">
    <location>
        <begin position="22"/>
        <end position="539"/>
    </location>
</feature>
<dbReference type="GO" id="GO:0005615">
    <property type="term" value="C:extracellular space"/>
    <property type="evidence" value="ECO:0007669"/>
    <property type="project" value="TreeGrafter"/>
</dbReference>
<keyword evidence="3" id="KW-0677">Repeat</keyword>
<dbReference type="PANTHER" id="PTHR11339:SF408">
    <property type="entry name" value="MUCIN-5B"/>
    <property type="match status" value="1"/>
</dbReference>
<keyword evidence="9" id="KW-1185">Reference proteome</keyword>
<comment type="subcellular location">
    <subcellularLocation>
        <location evidence="1">Secreted</location>
    </subcellularLocation>
</comment>
<evidence type="ECO:0000256" key="5">
    <source>
        <dbReference type="ARBA" id="ARBA00023180"/>
    </source>
</evidence>
<dbReference type="Gene3D" id="2.10.25.10">
    <property type="entry name" value="Laminin"/>
    <property type="match status" value="2"/>
</dbReference>
<dbReference type="Proteomes" id="UP001295444">
    <property type="component" value="Chromosome 12"/>
</dbReference>
<proteinExistence type="predicted"/>
<dbReference type="InterPro" id="IPR014853">
    <property type="entry name" value="VWF/SSPO/ZAN-like_Cys-rich_dom"/>
</dbReference>
<dbReference type="SMART" id="SM00832">
    <property type="entry name" value="C8"/>
    <property type="match status" value="1"/>
</dbReference>
<dbReference type="InterPro" id="IPR050780">
    <property type="entry name" value="Mucin_vWF_Thrombospondin_sf"/>
</dbReference>
<dbReference type="SUPFAM" id="SSF57567">
    <property type="entry name" value="Serine protease inhibitors"/>
    <property type="match status" value="2"/>
</dbReference>
<dbReference type="Pfam" id="PF01826">
    <property type="entry name" value="TIL"/>
    <property type="match status" value="2"/>
</dbReference>
<reference evidence="8" key="1">
    <citation type="submission" date="2022-03" db="EMBL/GenBank/DDBJ databases">
        <authorList>
            <person name="Alioto T."/>
            <person name="Alioto T."/>
            <person name="Gomez Garrido J."/>
        </authorList>
    </citation>
    <scope>NUCLEOTIDE SEQUENCE</scope>
</reference>
<dbReference type="CDD" id="cd19941">
    <property type="entry name" value="TIL"/>
    <property type="match status" value="2"/>
</dbReference>
<keyword evidence="4" id="KW-1015">Disulfide bond</keyword>
<sequence>MGTFTGIPLWILLVILGSLNAINVAHNGKVCSSWGNFHFKNFDGDVFYFPGTCNYVYSSHCKSTYEDFNIQIRRSVVNNVPVIEKITMKIDELVVQIDSSSVQVNGEVVQLPYGCSGVQIEKNGVYLKVSSKLGLVFMWNEDESLLLELDQKYANQTCGLCGDYSSISINNELISDANVTVFRPSSFYIVVETTLGVQIVAQLIPFMQVYVILDPSFKTKTCGLCGNFNDKQTDDFQTINGVIEGTAASFANTWKTQASCPNVKNVYENPCSLSVENEKYAQHWCGLIADPSGPFVACHSQVNAEIYTQNCMFDTCNCEKTEDCMCAALSSYVHACAAKGIIFTGWRSNVCSKYMNTCPKTLNYTYSVTTCQPTCRSLSEPDVTCNVKFVPVDGCTCTKGYYMDDSGKCVPAAACPCYYRGSAVPSGEVVHDNGIQCTCTQGKLSCIGSPVPACSAPMVYFDCKNSSYGTRGAECQKSCQTLDMECYSTKCVSGCVCPQGLVSDGEGKCIAEDQCPCIHNDATYQPGEKVKIKCNTWYV</sequence>
<evidence type="ECO:0000259" key="7">
    <source>
        <dbReference type="PROSITE" id="PS51233"/>
    </source>
</evidence>
<dbReference type="PANTHER" id="PTHR11339">
    <property type="entry name" value="EXTRACELLULAR MATRIX GLYCOPROTEIN RELATED"/>
    <property type="match status" value="1"/>
</dbReference>
<dbReference type="Pfam" id="PF08742">
    <property type="entry name" value="C8"/>
    <property type="match status" value="1"/>
</dbReference>
<evidence type="ECO:0000313" key="9">
    <source>
        <dbReference type="Proteomes" id="UP001295444"/>
    </source>
</evidence>
<evidence type="ECO:0000313" key="8">
    <source>
        <dbReference type="EMBL" id="CAH2325407.1"/>
    </source>
</evidence>
<feature type="signal peptide" evidence="6">
    <location>
        <begin position="1"/>
        <end position="21"/>
    </location>
</feature>
<dbReference type="PROSITE" id="PS51233">
    <property type="entry name" value="VWFD"/>
    <property type="match status" value="1"/>
</dbReference>
<dbReference type="Pfam" id="PF00094">
    <property type="entry name" value="VWD"/>
    <property type="match status" value="2"/>
</dbReference>
<keyword evidence="5" id="KW-0325">Glycoprotein</keyword>
<feature type="domain" description="VWFD" evidence="7">
    <location>
        <begin position="29"/>
        <end position="261"/>
    </location>
</feature>
<dbReference type="InterPro" id="IPR002919">
    <property type="entry name" value="TIL_dom"/>
</dbReference>
<keyword evidence="6" id="KW-0732">Signal</keyword>
<dbReference type="FunFam" id="2.10.25.10:FF:000674">
    <property type="entry name" value="Mucin-2"/>
    <property type="match status" value="1"/>
</dbReference>
<organism evidence="8 9">
    <name type="scientific">Pelobates cultripes</name>
    <name type="common">Western spadefoot toad</name>
    <dbReference type="NCBI Taxonomy" id="61616"/>
    <lineage>
        <taxon>Eukaryota</taxon>
        <taxon>Metazoa</taxon>
        <taxon>Chordata</taxon>
        <taxon>Craniata</taxon>
        <taxon>Vertebrata</taxon>
        <taxon>Euteleostomi</taxon>
        <taxon>Amphibia</taxon>
        <taxon>Batrachia</taxon>
        <taxon>Anura</taxon>
        <taxon>Pelobatoidea</taxon>
        <taxon>Pelobatidae</taxon>
        <taxon>Pelobates</taxon>
    </lineage>
</organism>
<dbReference type="GO" id="GO:0031012">
    <property type="term" value="C:extracellular matrix"/>
    <property type="evidence" value="ECO:0007669"/>
    <property type="project" value="TreeGrafter"/>
</dbReference>
<accession>A0AAD1TEV4</accession>
<dbReference type="AlphaFoldDB" id="A0AAD1TEV4"/>
<evidence type="ECO:0000256" key="2">
    <source>
        <dbReference type="ARBA" id="ARBA00022525"/>
    </source>
</evidence>
<evidence type="ECO:0000256" key="1">
    <source>
        <dbReference type="ARBA" id="ARBA00004613"/>
    </source>
</evidence>
<evidence type="ECO:0000256" key="6">
    <source>
        <dbReference type="SAM" id="SignalP"/>
    </source>
</evidence>
<evidence type="ECO:0000256" key="4">
    <source>
        <dbReference type="ARBA" id="ARBA00023157"/>
    </source>
</evidence>
<dbReference type="InterPro" id="IPR036084">
    <property type="entry name" value="Ser_inhib-like_sf"/>
</dbReference>
<dbReference type="FunFam" id="2.10.25.10:FF:000414">
    <property type="entry name" value="von Willebrand factor"/>
    <property type="match status" value="1"/>
</dbReference>
<evidence type="ECO:0000256" key="3">
    <source>
        <dbReference type="ARBA" id="ARBA00022737"/>
    </source>
</evidence>
<name>A0AAD1TEV4_PELCU</name>
<keyword evidence="2" id="KW-0964">Secreted</keyword>
<dbReference type="InterPro" id="IPR001846">
    <property type="entry name" value="VWF_type-D"/>
</dbReference>
<protein>
    <recommendedName>
        <fullName evidence="7">VWFD domain-containing protein</fullName>
    </recommendedName>
</protein>
<dbReference type="EMBL" id="OW240923">
    <property type="protein sequence ID" value="CAH2325407.1"/>
    <property type="molecule type" value="Genomic_DNA"/>
</dbReference>
<gene>
    <name evidence="8" type="ORF">PECUL_23A030506</name>
</gene>
<dbReference type="SMART" id="SM00216">
    <property type="entry name" value="VWD"/>
    <property type="match status" value="1"/>
</dbReference>